<dbReference type="PANTHER" id="PTHR33568:SF3">
    <property type="entry name" value="DNA-DIRECTED DNA POLYMERASE"/>
    <property type="match status" value="1"/>
</dbReference>
<accession>A0ABQ9EH17</accession>
<comment type="caution">
    <text evidence="1">The sequence shown here is derived from an EMBL/GenBank/DDBJ whole genome shotgun (WGS) entry which is preliminary data.</text>
</comment>
<evidence type="ECO:0000313" key="2">
    <source>
        <dbReference type="Proteomes" id="UP001217089"/>
    </source>
</evidence>
<dbReference type="EMBL" id="JARBDR010000903">
    <property type="protein sequence ID" value="KAJ8304505.1"/>
    <property type="molecule type" value="Genomic_DNA"/>
</dbReference>
<dbReference type="PANTHER" id="PTHR33568">
    <property type="entry name" value="DNA POLYMERASE"/>
    <property type="match status" value="1"/>
</dbReference>
<name>A0ABQ9EH17_TEGGR</name>
<protein>
    <submittedName>
        <fullName evidence="1">Uncharacterized protein</fullName>
    </submittedName>
</protein>
<dbReference type="Proteomes" id="UP001217089">
    <property type="component" value="Unassembled WGS sequence"/>
</dbReference>
<organism evidence="1 2">
    <name type="scientific">Tegillarca granosa</name>
    <name type="common">Malaysian cockle</name>
    <name type="synonym">Anadara granosa</name>
    <dbReference type="NCBI Taxonomy" id="220873"/>
    <lineage>
        <taxon>Eukaryota</taxon>
        <taxon>Metazoa</taxon>
        <taxon>Spiralia</taxon>
        <taxon>Lophotrochozoa</taxon>
        <taxon>Mollusca</taxon>
        <taxon>Bivalvia</taxon>
        <taxon>Autobranchia</taxon>
        <taxon>Pteriomorphia</taxon>
        <taxon>Arcoida</taxon>
        <taxon>Arcoidea</taxon>
        <taxon>Arcidae</taxon>
        <taxon>Tegillarca</taxon>
    </lineage>
</organism>
<reference evidence="1 2" key="1">
    <citation type="submission" date="2022-12" db="EMBL/GenBank/DDBJ databases">
        <title>Chromosome-level genome of Tegillarca granosa.</title>
        <authorList>
            <person name="Kim J."/>
        </authorList>
    </citation>
    <scope>NUCLEOTIDE SEQUENCE [LARGE SCALE GENOMIC DNA]</scope>
    <source>
        <strain evidence="1">Teg-2019</strain>
        <tissue evidence="1">Adductor muscle</tissue>
    </source>
</reference>
<keyword evidence="2" id="KW-1185">Reference proteome</keyword>
<evidence type="ECO:0000313" key="1">
    <source>
        <dbReference type="EMBL" id="KAJ8304505.1"/>
    </source>
</evidence>
<proteinExistence type="predicted"/>
<gene>
    <name evidence="1" type="ORF">KUTeg_018088</name>
</gene>
<sequence length="658" mass="75954">MEGGILSYGGQSVEPRNIPIMNLKSGSVQRFPKPTYTFSQRIIENIMEMEDKELKTVEDEVLNFKLKFKSERSFARKKVVERNYSVLLDESWKDLRVEDGSASMIDLFNNVIQKVSEKYTSGDMLKLTISHPDLQSPITIPPKPLENVHGEEIIEKIEKVVTSNQNLTIDNLDIVVGLVEMPSGGGRKRIINVDRDVKLKQSMVKIENNDFMCAARAICVGYAKLSVIDDEDFQKNTNHLLHLSNVEKVLEIGKCTKRIYKDICQKDRPGKQITQKRMAELLCEKVKVPVDRCISINELDKFENVLDVNICVISAEHGNKFIRTGSHCPERKNIYLYLNGEHFDCISSITGFFSSHYFCEHCMKPYENRERHRCDSHCNVCLSYDCIERNPVTCKECNQTCRSKECYERHKVTKFKDTTMCEHFYCCSRCHKTMPRNRKAQHECGEYYCQNCERFVVGKHFCYLRAVKPETGKPNFIFYDFETTQETMIHCTDGYMPTNVEGCENCSINNLCNSCFKCQRCNESTCGRIQHVPNLVIAQTICEHCYKTDSTTCIQCGLRCLNCTKEVCEKCPKTKEHEGIRLDGRKICKKTGLRSLSKIKLNSFWGKFGQRLDFDKCQYFNSDQLAEFYEVLSNPTLDRDAHPYGKILSVTPILTEKF</sequence>